<dbReference type="InterPro" id="IPR000055">
    <property type="entry name" value="Restrct_endonuc_typeI_TRD"/>
</dbReference>
<evidence type="ECO:0000256" key="1">
    <source>
        <dbReference type="ARBA" id="ARBA00010923"/>
    </source>
</evidence>
<dbReference type="Gene3D" id="3.90.220.20">
    <property type="entry name" value="DNA methylase specificity domains"/>
    <property type="match status" value="2"/>
</dbReference>
<dbReference type="OrthoDB" id="667970at2"/>
<evidence type="ECO:0000313" key="5">
    <source>
        <dbReference type="EMBL" id="TDD73657.1"/>
    </source>
</evidence>
<dbReference type="AlphaFoldDB" id="A0A4V2YTH9"/>
<dbReference type="Pfam" id="PF01420">
    <property type="entry name" value="Methylase_S"/>
    <property type="match status" value="1"/>
</dbReference>
<dbReference type="PANTHER" id="PTHR30408:SF12">
    <property type="entry name" value="TYPE I RESTRICTION ENZYME MJAVIII SPECIFICITY SUBUNIT"/>
    <property type="match status" value="1"/>
</dbReference>
<evidence type="ECO:0000313" key="6">
    <source>
        <dbReference type="Proteomes" id="UP000295278"/>
    </source>
</evidence>
<dbReference type="GO" id="GO:0003677">
    <property type="term" value="F:DNA binding"/>
    <property type="evidence" value="ECO:0007669"/>
    <property type="project" value="UniProtKB-KW"/>
</dbReference>
<keyword evidence="6" id="KW-1185">Reference proteome</keyword>
<dbReference type="InterPro" id="IPR044946">
    <property type="entry name" value="Restrct_endonuc_typeI_TRD_sf"/>
</dbReference>
<feature type="domain" description="Type I restriction modification DNA specificity" evidence="4">
    <location>
        <begin position="16"/>
        <end position="201"/>
    </location>
</feature>
<evidence type="ECO:0000259" key="4">
    <source>
        <dbReference type="Pfam" id="PF01420"/>
    </source>
</evidence>
<dbReference type="GO" id="GO:0009307">
    <property type="term" value="P:DNA restriction-modification system"/>
    <property type="evidence" value="ECO:0007669"/>
    <property type="project" value="UniProtKB-KW"/>
</dbReference>
<dbReference type="EMBL" id="SMFM01000017">
    <property type="protein sequence ID" value="TDD73657.1"/>
    <property type="molecule type" value="Genomic_DNA"/>
</dbReference>
<dbReference type="SUPFAM" id="SSF116734">
    <property type="entry name" value="DNA methylase specificity domain"/>
    <property type="match status" value="2"/>
</dbReference>
<evidence type="ECO:0000256" key="2">
    <source>
        <dbReference type="ARBA" id="ARBA00022747"/>
    </source>
</evidence>
<organism evidence="5 6">
    <name type="scientific">Flavobacterium caseinilyticum</name>
    <dbReference type="NCBI Taxonomy" id="2541732"/>
    <lineage>
        <taxon>Bacteria</taxon>
        <taxon>Pseudomonadati</taxon>
        <taxon>Bacteroidota</taxon>
        <taxon>Flavobacteriia</taxon>
        <taxon>Flavobacteriales</taxon>
        <taxon>Flavobacteriaceae</taxon>
        <taxon>Flavobacterium</taxon>
    </lineage>
</organism>
<protein>
    <recommendedName>
        <fullName evidence="4">Type I restriction modification DNA specificity domain-containing protein</fullName>
    </recommendedName>
</protein>
<name>A0A4V2YTH9_9FLAO</name>
<comment type="caution">
    <text evidence="5">The sequence shown here is derived from an EMBL/GenBank/DDBJ whole genome shotgun (WGS) entry which is preliminary data.</text>
</comment>
<reference evidence="5 6" key="1">
    <citation type="submission" date="2019-03" db="EMBL/GenBank/DDBJ databases">
        <title>Flavobacterium AT-3-2 sp. nov., isolated from arctic soil.</title>
        <authorList>
            <person name="Chaudhary D.K."/>
        </authorList>
    </citation>
    <scope>NUCLEOTIDE SEQUENCE [LARGE SCALE GENOMIC DNA]</scope>
    <source>
        <strain evidence="5 6">AT-3-2</strain>
    </source>
</reference>
<dbReference type="RefSeq" id="WP_131910889.1">
    <property type="nucleotide sequence ID" value="NZ_SMFM01000017.1"/>
</dbReference>
<accession>A0A4V2YTH9</accession>
<comment type="similarity">
    <text evidence="1">Belongs to the type-I restriction system S methylase family.</text>
</comment>
<dbReference type="InterPro" id="IPR052021">
    <property type="entry name" value="Type-I_RS_S_subunit"/>
</dbReference>
<dbReference type="Proteomes" id="UP000295278">
    <property type="component" value="Unassembled WGS sequence"/>
</dbReference>
<gene>
    <name evidence="5" type="ORF">E0F89_16910</name>
</gene>
<proteinExistence type="inferred from homology"/>
<dbReference type="PANTHER" id="PTHR30408">
    <property type="entry name" value="TYPE-1 RESTRICTION ENZYME ECOKI SPECIFICITY PROTEIN"/>
    <property type="match status" value="1"/>
</dbReference>
<keyword evidence="3" id="KW-0238">DNA-binding</keyword>
<keyword evidence="2" id="KW-0680">Restriction system</keyword>
<sequence length="367" mass="41978">MINNTGYKQTAIGLIPIDWEVKKLGQIGNFQTSSIDKLIKQNEELVFLINYMNVYKHETINNLSVKKFPVVSAKKSQIESCNLVKGDILFTPSSETPDDIGHSVVIFEDLENTVFSYHLMRFRPKVDLNILYSHFFCNNQSVLSQFTKYATGSTRFTISIKTFSNIIVPIPPLLEQQKIASILSTWDNAIDINKKILRNLEIIKKGMTINVLSGKIRFETFLKDNKISHRNGYRIPDDWEIKNLSSVLEQVKNPVKPEKDKLYKQIGIRSHTKGIFYKESVTGQSLGNKSVFAIEPDCFILNIVFAWEHAIAKTSIAELDMIVSHRFPMYKPLASKLDLDYLLFFFKSKKGKDLLGLASPGWKNRSN</sequence>
<evidence type="ECO:0000256" key="3">
    <source>
        <dbReference type="ARBA" id="ARBA00023125"/>
    </source>
</evidence>